<sequence>MNRPDRPVESGYSTGRIDQIEASNRPTQSVESVHTKHRFYQPIRRKEKTKPNRWNKDVSTCRSLHTNEKGYT</sequence>
<feature type="compositionally biased region" description="Polar residues" evidence="1">
    <location>
        <begin position="21"/>
        <end position="32"/>
    </location>
</feature>
<gene>
    <name evidence="2" type="ORF">EVA_14330</name>
</gene>
<evidence type="ECO:0000256" key="1">
    <source>
        <dbReference type="SAM" id="MobiDB-lite"/>
    </source>
</evidence>
<evidence type="ECO:0000313" key="2">
    <source>
        <dbReference type="EMBL" id="EJW97560.1"/>
    </source>
</evidence>
<dbReference type="EMBL" id="AMCI01004701">
    <property type="protein sequence ID" value="EJW97560.1"/>
    <property type="molecule type" value="Genomic_DNA"/>
</dbReference>
<proteinExistence type="predicted"/>
<dbReference type="AlphaFoldDB" id="J9CCC0"/>
<organism evidence="2">
    <name type="scientific">gut metagenome</name>
    <dbReference type="NCBI Taxonomy" id="749906"/>
    <lineage>
        <taxon>unclassified sequences</taxon>
        <taxon>metagenomes</taxon>
        <taxon>organismal metagenomes</taxon>
    </lineage>
</organism>
<reference evidence="2" key="1">
    <citation type="journal article" date="2012" name="PLoS ONE">
        <title>Gene sets for utilization of primary and secondary nutrition supplies in the distal gut of endangered iberian lynx.</title>
        <authorList>
            <person name="Alcaide M."/>
            <person name="Messina E."/>
            <person name="Richter M."/>
            <person name="Bargiela R."/>
            <person name="Peplies J."/>
            <person name="Huws S.A."/>
            <person name="Newbold C.J."/>
            <person name="Golyshin P.N."/>
            <person name="Simon M.A."/>
            <person name="Lopez G."/>
            <person name="Yakimov M.M."/>
            <person name="Ferrer M."/>
        </authorList>
    </citation>
    <scope>NUCLEOTIDE SEQUENCE</scope>
</reference>
<comment type="caution">
    <text evidence="2">The sequence shown here is derived from an EMBL/GenBank/DDBJ whole genome shotgun (WGS) entry which is preliminary data.</text>
</comment>
<feature type="region of interest" description="Disordered" evidence="1">
    <location>
        <begin position="1"/>
        <end position="35"/>
    </location>
</feature>
<accession>J9CCC0</accession>
<protein>
    <submittedName>
        <fullName evidence="2">Uncharacterized protein</fullName>
    </submittedName>
</protein>
<name>J9CCC0_9ZZZZ</name>